<dbReference type="Proteomes" id="UP000293671">
    <property type="component" value="Unassembled WGS sequence"/>
</dbReference>
<dbReference type="PANTHER" id="PTHR42891:SF1">
    <property type="entry name" value="D-GLYCERO-BETA-D-MANNO-HEPTOSE-1,7-BISPHOSPHATE 7-PHOSPHATASE"/>
    <property type="match status" value="1"/>
</dbReference>
<protein>
    <recommendedName>
        <fullName evidence="9">D-glycero-beta-D-manno-heptose-1,7-bisphosphate 7-phosphatase</fullName>
        <ecNumber evidence="8">3.1.3.82</ecNumber>
    </recommendedName>
    <alternativeName>
        <fullName evidence="16">D,D-heptose 1,7-bisphosphate phosphatase</fullName>
    </alternativeName>
</protein>
<keyword evidence="10" id="KW-0963">Cytoplasm</keyword>
<keyword evidence="12" id="KW-0378">Hydrolase</keyword>
<evidence type="ECO:0000256" key="2">
    <source>
        <dbReference type="ARBA" id="ARBA00001946"/>
    </source>
</evidence>
<dbReference type="GO" id="GO:0034200">
    <property type="term" value="F:D-glycero-beta-D-manno-heptose 1,7-bisphosphate 7-phosphatase activity"/>
    <property type="evidence" value="ECO:0007669"/>
    <property type="project" value="UniProtKB-EC"/>
</dbReference>
<evidence type="ECO:0000256" key="3">
    <source>
        <dbReference type="ARBA" id="ARBA00001947"/>
    </source>
</evidence>
<dbReference type="FunFam" id="3.40.50.1000:FF:000168">
    <property type="entry name" value="D,D-heptose 1,7-bisphosphate phosphatase"/>
    <property type="match status" value="1"/>
</dbReference>
<dbReference type="PANTHER" id="PTHR42891">
    <property type="entry name" value="D-GLYCERO-BETA-D-MANNO-HEPTOSE-1,7-BISPHOSPHATE 7-PHOSPHATASE"/>
    <property type="match status" value="1"/>
</dbReference>
<proteinExistence type="inferred from homology"/>
<comment type="similarity">
    <text evidence="6">Belongs to the GmhB family.</text>
</comment>
<gene>
    <name evidence="17" type="ORF">EV670_0102</name>
</gene>
<evidence type="ECO:0000256" key="16">
    <source>
        <dbReference type="ARBA" id="ARBA00031828"/>
    </source>
</evidence>
<comment type="caution">
    <text evidence="17">The sequence shown here is derived from an EMBL/GenBank/DDBJ whole genome shotgun (WGS) entry which is preliminary data.</text>
</comment>
<dbReference type="EC" id="3.1.3.82" evidence="8"/>
<keyword evidence="14" id="KW-0460">Magnesium</keyword>
<comment type="subunit">
    <text evidence="7">Monomer.</text>
</comment>
<dbReference type="InterPro" id="IPR006543">
    <property type="entry name" value="Histidinol-phos"/>
</dbReference>
<dbReference type="Pfam" id="PF13242">
    <property type="entry name" value="Hydrolase_like"/>
    <property type="match status" value="1"/>
</dbReference>
<dbReference type="GO" id="GO:0005737">
    <property type="term" value="C:cytoplasm"/>
    <property type="evidence" value="ECO:0007669"/>
    <property type="project" value="UniProtKB-SubCell"/>
</dbReference>
<evidence type="ECO:0000256" key="15">
    <source>
        <dbReference type="ARBA" id="ARBA00023277"/>
    </source>
</evidence>
<sequence>MKLVILDRDGTINADRDDYVKSPDEWVALPGAIEAIARLNHAGWHTVVATNQSGLGRGLFDMATLNAMHVKLNQELAAAGGRIDAVFFCPHAPAEHCQCRKPLPGLYEQIGERFGVELSDVLAVGDSLRDLQAAAAAGCQTHLVRTGKSDPARLNEAAALQLAARVPGTEVHSDLAAFAEFVVQRERRAKAIARGVVETPDSGPGGLH</sequence>
<evidence type="ECO:0000256" key="7">
    <source>
        <dbReference type="ARBA" id="ARBA00011245"/>
    </source>
</evidence>
<comment type="catalytic activity">
    <reaction evidence="1">
        <text>D-glycero-beta-D-manno-heptose 1,7-bisphosphate + H2O = D-glycero-beta-D-manno-heptose 1-phosphate + phosphate</text>
        <dbReference type="Rhea" id="RHEA:28518"/>
        <dbReference type="ChEBI" id="CHEBI:15377"/>
        <dbReference type="ChEBI" id="CHEBI:43474"/>
        <dbReference type="ChEBI" id="CHEBI:60208"/>
        <dbReference type="ChEBI" id="CHEBI:61593"/>
        <dbReference type="EC" id="3.1.3.82"/>
    </reaction>
</comment>
<keyword evidence="13" id="KW-0862">Zinc</keyword>
<evidence type="ECO:0000256" key="8">
    <source>
        <dbReference type="ARBA" id="ARBA00012987"/>
    </source>
</evidence>
<accession>A0A4Q7VZG1</accession>
<evidence type="ECO:0000256" key="9">
    <source>
        <dbReference type="ARBA" id="ARBA00014542"/>
    </source>
</evidence>
<evidence type="ECO:0000313" key="18">
    <source>
        <dbReference type="Proteomes" id="UP000293671"/>
    </source>
</evidence>
<dbReference type="AlphaFoldDB" id="A0A4Q7VZG1"/>
<dbReference type="CDD" id="cd07503">
    <property type="entry name" value="HAD_HisB-N"/>
    <property type="match status" value="1"/>
</dbReference>
<evidence type="ECO:0000256" key="14">
    <source>
        <dbReference type="ARBA" id="ARBA00022842"/>
    </source>
</evidence>
<dbReference type="SUPFAM" id="SSF56784">
    <property type="entry name" value="HAD-like"/>
    <property type="match status" value="1"/>
</dbReference>
<evidence type="ECO:0000256" key="6">
    <source>
        <dbReference type="ARBA" id="ARBA00005628"/>
    </source>
</evidence>
<evidence type="ECO:0000313" key="17">
    <source>
        <dbReference type="EMBL" id="RZU02083.1"/>
    </source>
</evidence>
<comment type="pathway">
    <text evidence="5">Nucleotide-sugar biosynthesis; ADP-L-glycero-beta-D-manno-heptose biosynthesis; ADP-L-glycero-beta-D-manno-heptose from D-glycero-beta-D-manno-heptose 7-phosphate: step 2/4.</text>
</comment>
<evidence type="ECO:0000256" key="12">
    <source>
        <dbReference type="ARBA" id="ARBA00022801"/>
    </source>
</evidence>
<evidence type="ECO:0000256" key="4">
    <source>
        <dbReference type="ARBA" id="ARBA00004496"/>
    </source>
</evidence>
<dbReference type="RefSeq" id="WP_341274595.1">
    <property type="nucleotide sequence ID" value="NZ_SHKP01000004.1"/>
</dbReference>
<keyword evidence="15" id="KW-0119">Carbohydrate metabolism</keyword>
<evidence type="ECO:0000256" key="1">
    <source>
        <dbReference type="ARBA" id="ARBA00001226"/>
    </source>
</evidence>
<evidence type="ECO:0000256" key="5">
    <source>
        <dbReference type="ARBA" id="ARBA00004708"/>
    </source>
</evidence>
<evidence type="ECO:0000256" key="10">
    <source>
        <dbReference type="ARBA" id="ARBA00022490"/>
    </source>
</evidence>
<dbReference type="Gene3D" id="3.40.50.1000">
    <property type="entry name" value="HAD superfamily/HAD-like"/>
    <property type="match status" value="1"/>
</dbReference>
<keyword evidence="11" id="KW-0479">Metal-binding</keyword>
<dbReference type="GO" id="GO:0046872">
    <property type="term" value="F:metal ion binding"/>
    <property type="evidence" value="ECO:0007669"/>
    <property type="project" value="UniProtKB-KW"/>
</dbReference>
<keyword evidence="18" id="KW-1185">Reference proteome</keyword>
<dbReference type="InterPro" id="IPR004446">
    <property type="entry name" value="Heptose_bisP_phosphatase"/>
</dbReference>
<comment type="subcellular location">
    <subcellularLocation>
        <location evidence="4">Cytoplasm</location>
    </subcellularLocation>
</comment>
<dbReference type="NCBIfam" id="TIGR01656">
    <property type="entry name" value="Histidinol-ppas"/>
    <property type="match status" value="1"/>
</dbReference>
<dbReference type="GO" id="GO:0005975">
    <property type="term" value="P:carbohydrate metabolic process"/>
    <property type="evidence" value="ECO:0007669"/>
    <property type="project" value="InterPro"/>
</dbReference>
<comment type="cofactor">
    <cofactor evidence="3">
        <name>Zn(2+)</name>
        <dbReference type="ChEBI" id="CHEBI:29105"/>
    </cofactor>
</comment>
<dbReference type="InterPro" id="IPR036412">
    <property type="entry name" value="HAD-like_sf"/>
</dbReference>
<dbReference type="EMBL" id="SHKP01000004">
    <property type="protein sequence ID" value="RZU02083.1"/>
    <property type="molecule type" value="Genomic_DNA"/>
</dbReference>
<name>A0A4Q7VZG1_9BURK</name>
<evidence type="ECO:0000256" key="13">
    <source>
        <dbReference type="ARBA" id="ARBA00022833"/>
    </source>
</evidence>
<evidence type="ECO:0000256" key="11">
    <source>
        <dbReference type="ARBA" id="ARBA00022723"/>
    </source>
</evidence>
<dbReference type="NCBIfam" id="TIGR01662">
    <property type="entry name" value="HAD-SF-IIIA"/>
    <property type="match status" value="1"/>
</dbReference>
<dbReference type="NCBIfam" id="NF006506">
    <property type="entry name" value="PRK08942.1"/>
    <property type="match status" value="1"/>
</dbReference>
<comment type="cofactor">
    <cofactor evidence="2">
        <name>Mg(2+)</name>
        <dbReference type="ChEBI" id="CHEBI:18420"/>
    </cofactor>
</comment>
<organism evidence="17 18">
    <name type="scientific">Rivibacter subsaxonicus</name>
    <dbReference type="NCBI Taxonomy" id="457575"/>
    <lineage>
        <taxon>Bacteria</taxon>
        <taxon>Pseudomonadati</taxon>
        <taxon>Pseudomonadota</taxon>
        <taxon>Betaproteobacteria</taxon>
        <taxon>Burkholderiales</taxon>
        <taxon>Rivibacter</taxon>
    </lineage>
</organism>
<dbReference type="InterPro" id="IPR023214">
    <property type="entry name" value="HAD_sf"/>
</dbReference>
<reference evidence="17 18" key="1">
    <citation type="submission" date="2019-02" db="EMBL/GenBank/DDBJ databases">
        <title>Genomic Encyclopedia of Type Strains, Phase IV (KMG-IV): sequencing the most valuable type-strain genomes for metagenomic binning, comparative biology and taxonomic classification.</title>
        <authorList>
            <person name="Goeker M."/>
        </authorList>
    </citation>
    <scope>NUCLEOTIDE SEQUENCE [LARGE SCALE GENOMIC DNA]</scope>
    <source>
        <strain evidence="17 18">DSM 19570</strain>
    </source>
</reference>
<dbReference type="InterPro" id="IPR006549">
    <property type="entry name" value="HAD-SF_hydro_IIIA"/>
</dbReference>